<keyword evidence="1" id="KW-0812">Transmembrane</keyword>
<feature type="transmembrane region" description="Helical" evidence="1">
    <location>
        <begin position="86"/>
        <end position="105"/>
    </location>
</feature>
<comment type="caution">
    <text evidence="2">The sequence shown here is derived from an EMBL/GenBank/DDBJ whole genome shotgun (WGS) entry which is preliminary data.</text>
</comment>
<feature type="transmembrane region" description="Helical" evidence="1">
    <location>
        <begin position="239"/>
        <end position="258"/>
    </location>
</feature>
<accession>A0A423VMV0</accession>
<proteinExistence type="predicted"/>
<evidence type="ECO:0000256" key="1">
    <source>
        <dbReference type="SAM" id="Phobius"/>
    </source>
</evidence>
<dbReference type="EMBL" id="LJZO01000038">
    <property type="protein sequence ID" value="ROV92328.1"/>
    <property type="molecule type" value="Genomic_DNA"/>
</dbReference>
<dbReference type="Proteomes" id="UP000284375">
    <property type="component" value="Unassembled WGS sequence"/>
</dbReference>
<feature type="transmembrane region" description="Helical" evidence="1">
    <location>
        <begin position="203"/>
        <end position="219"/>
    </location>
</feature>
<evidence type="ECO:0000313" key="2">
    <source>
        <dbReference type="EMBL" id="ROV92328.1"/>
    </source>
</evidence>
<keyword evidence="3" id="KW-1185">Reference proteome</keyword>
<dbReference type="AlphaFoldDB" id="A0A423VMV0"/>
<keyword evidence="1" id="KW-0472">Membrane</keyword>
<name>A0A423VMV0_CYTCH</name>
<organism evidence="2 3">
    <name type="scientific">Cytospora chrysosperma</name>
    <name type="common">Cytospora canker fungus</name>
    <name type="synonym">Sphaeria chrysosperma</name>
    <dbReference type="NCBI Taxonomy" id="252740"/>
    <lineage>
        <taxon>Eukaryota</taxon>
        <taxon>Fungi</taxon>
        <taxon>Dikarya</taxon>
        <taxon>Ascomycota</taxon>
        <taxon>Pezizomycotina</taxon>
        <taxon>Sordariomycetes</taxon>
        <taxon>Sordariomycetidae</taxon>
        <taxon>Diaporthales</taxon>
        <taxon>Cytosporaceae</taxon>
        <taxon>Cytospora</taxon>
    </lineage>
</organism>
<reference evidence="2 3" key="1">
    <citation type="submission" date="2015-09" db="EMBL/GenBank/DDBJ databases">
        <title>Host preference determinants of Valsa canker pathogens revealed by comparative genomics.</title>
        <authorList>
            <person name="Yin Z."/>
            <person name="Huang L."/>
        </authorList>
    </citation>
    <scope>NUCLEOTIDE SEQUENCE [LARGE SCALE GENOMIC DNA]</scope>
    <source>
        <strain evidence="2 3">YSFL</strain>
    </source>
</reference>
<sequence>MTPLALPSLVGGAMQISGIEKIAPIYYLFALAAGDASIANPKIASGVAEVALPATILAYIIPGALMALMPLTATEVSRSMFTPQSLVTYAFFLAPVAVPLLTTAISKAMRWCRRSDGPKREGEYDGIKGLIDTCNKESGHHKPKNNSPLKTAYAVSFAIQAAQHIYTLSRAFIVSSAGQLSLTAAVGNIFLKPTVPGQQFSSISLYAGATLAFGLYTVWDLRRRGYTTYREASKASLGYISGQVLFGPGAMYAGLWWWREGVLDSGMYRIGLHRS</sequence>
<keyword evidence="1" id="KW-1133">Transmembrane helix</keyword>
<evidence type="ECO:0000313" key="3">
    <source>
        <dbReference type="Proteomes" id="UP000284375"/>
    </source>
</evidence>
<gene>
    <name evidence="2" type="ORF">VSDG_07242</name>
</gene>
<dbReference type="STRING" id="252740.A0A423VMV0"/>
<feature type="transmembrane region" description="Helical" evidence="1">
    <location>
        <begin position="171"/>
        <end position="191"/>
    </location>
</feature>
<dbReference type="OrthoDB" id="16820at2759"/>
<protein>
    <submittedName>
        <fullName evidence="2">Uncharacterized protein</fullName>
    </submittedName>
</protein>
<feature type="transmembrane region" description="Helical" evidence="1">
    <location>
        <begin position="50"/>
        <end position="74"/>
    </location>
</feature>